<evidence type="ECO:0000313" key="2">
    <source>
        <dbReference type="Proteomes" id="UP000320776"/>
    </source>
</evidence>
<dbReference type="PIRSF" id="PIRSF015617">
    <property type="entry name" value="Adensltrnsf_CobA"/>
    <property type="match status" value="1"/>
</dbReference>
<dbReference type="OrthoDB" id="9810309at2"/>
<dbReference type="Pfam" id="PF02572">
    <property type="entry name" value="CobA_CobO_BtuR"/>
    <property type="match status" value="1"/>
</dbReference>
<dbReference type="GO" id="GO:0005524">
    <property type="term" value="F:ATP binding"/>
    <property type="evidence" value="ECO:0007669"/>
    <property type="project" value="InterPro"/>
</dbReference>
<sequence>MKERHGLIIVNTGNGKGKTTAALGLGMRAWGQGFKVLVLQFIKGNWKYGELQAAARMGEDFVIRQLGEGFVRHAKDDALADHKDAAADALLDAREEMFAGKWDMIILDEINYAIKYGLVPIAEVLALLAAKPQPLHLVLTGRDALPEIIDKADLVTEMKEIKHPYKKGILAQKGIEF</sequence>
<dbReference type="Proteomes" id="UP000320776">
    <property type="component" value="Chromosome"/>
</dbReference>
<dbReference type="InterPro" id="IPR003724">
    <property type="entry name" value="CblAdoTrfase_CobA"/>
</dbReference>
<dbReference type="KEGG" id="sted:SPTER_03680"/>
<dbReference type="NCBIfam" id="NF004637">
    <property type="entry name" value="PRK05986.1"/>
    <property type="match status" value="1"/>
</dbReference>
<name>A0A517DP20_9FIRM</name>
<dbReference type="GO" id="GO:0008817">
    <property type="term" value="F:corrinoid adenosyltransferase activity"/>
    <property type="evidence" value="ECO:0007669"/>
    <property type="project" value="UniProtKB-EC"/>
</dbReference>
<dbReference type="EMBL" id="CP036259">
    <property type="protein sequence ID" value="QDR79109.1"/>
    <property type="molecule type" value="Genomic_DNA"/>
</dbReference>
<dbReference type="PANTHER" id="PTHR46638:SF1">
    <property type="entry name" value="CORRINOID ADENOSYLTRANSFERASE"/>
    <property type="match status" value="1"/>
</dbReference>
<keyword evidence="2" id="KW-1185">Reference proteome</keyword>
<dbReference type="CDD" id="cd00561">
    <property type="entry name" value="CobA_ACA"/>
    <property type="match status" value="1"/>
</dbReference>
<dbReference type="InterPro" id="IPR027417">
    <property type="entry name" value="P-loop_NTPase"/>
</dbReference>
<reference evidence="1 2" key="1">
    <citation type="submission" date="2019-02" db="EMBL/GenBank/DDBJ databases">
        <title>Closed genome of Sporomusa termitida DSM 4440.</title>
        <authorList>
            <person name="Poehlein A."/>
            <person name="Daniel R."/>
        </authorList>
    </citation>
    <scope>NUCLEOTIDE SEQUENCE [LARGE SCALE GENOMIC DNA]</scope>
    <source>
        <strain evidence="1 2">DSM 4440</strain>
    </source>
</reference>
<dbReference type="RefSeq" id="WP_144348802.1">
    <property type="nucleotide sequence ID" value="NZ_CP036259.1"/>
</dbReference>
<dbReference type="PANTHER" id="PTHR46638">
    <property type="entry name" value="CORRINOID ADENOSYLTRANSFERASE"/>
    <property type="match status" value="1"/>
</dbReference>
<dbReference type="GO" id="GO:0009236">
    <property type="term" value="P:cobalamin biosynthetic process"/>
    <property type="evidence" value="ECO:0007669"/>
    <property type="project" value="InterPro"/>
</dbReference>
<evidence type="ECO:0000313" key="1">
    <source>
        <dbReference type="EMBL" id="QDR79109.1"/>
    </source>
</evidence>
<protein>
    <submittedName>
        <fullName evidence="1">Cob(I)yrinic acid a,c-diamide adenosyltransferase</fullName>
        <ecNumber evidence="1">2.5.1.17</ecNumber>
    </submittedName>
</protein>
<dbReference type="Gene3D" id="3.40.50.300">
    <property type="entry name" value="P-loop containing nucleotide triphosphate hydrolases"/>
    <property type="match status" value="1"/>
</dbReference>
<gene>
    <name evidence="1" type="primary">cobO</name>
    <name evidence="1" type="ORF">SPTER_03680</name>
</gene>
<dbReference type="SUPFAM" id="SSF52540">
    <property type="entry name" value="P-loop containing nucleoside triphosphate hydrolases"/>
    <property type="match status" value="1"/>
</dbReference>
<organism evidence="1 2">
    <name type="scientific">Sporomusa termitida</name>
    <dbReference type="NCBI Taxonomy" id="2377"/>
    <lineage>
        <taxon>Bacteria</taxon>
        <taxon>Bacillati</taxon>
        <taxon>Bacillota</taxon>
        <taxon>Negativicutes</taxon>
        <taxon>Selenomonadales</taxon>
        <taxon>Sporomusaceae</taxon>
        <taxon>Sporomusa</taxon>
    </lineage>
</organism>
<keyword evidence="1" id="KW-0808">Transferase</keyword>
<dbReference type="AlphaFoldDB" id="A0A517DP20"/>
<accession>A0A517DP20</accession>
<proteinExistence type="predicted"/>
<dbReference type="EC" id="2.5.1.17" evidence="1"/>
<dbReference type="NCBIfam" id="TIGR00708">
    <property type="entry name" value="cobA"/>
    <property type="match status" value="1"/>
</dbReference>